<dbReference type="CDD" id="cd03801">
    <property type="entry name" value="GT4_PimA-like"/>
    <property type="match status" value="1"/>
</dbReference>
<dbReference type="Pfam" id="PF13692">
    <property type="entry name" value="Glyco_trans_1_4"/>
    <property type="match status" value="1"/>
</dbReference>
<keyword evidence="5" id="KW-1185">Reference proteome</keyword>
<dbReference type="EMBL" id="AMSI01000003">
    <property type="protein sequence ID" value="EKF43533.1"/>
    <property type="molecule type" value="Genomic_DNA"/>
</dbReference>
<name>K2N7T6_9HYPH</name>
<keyword evidence="3 4" id="KW-0808">Transferase</keyword>
<gene>
    <name evidence="4" type="ORF">NA8A_05858</name>
</gene>
<dbReference type="PANTHER" id="PTHR12526:SF640">
    <property type="entry name" value="COLANIC ACID BIOSYNTHESIS GLYCOSYLTRANSFERASE WCAL-RELATED"/>
    <property type="match status" value="1"/>
</dbReference>
<dbReference type="RefSeq" id="WP_009449732.1">
    <property type="nucleotide sequence ID" value="NZ_AMSI01000003.1"/>
</dbReference>
<dbReference type="GO" id="GO:0016757">
    <property type="term" value="F:glycosyltransferase activity"/>
    <property type="evidence" value="ECO:0007669"/>
    <property type="project" value="UniProtKB-KW"/>
</dbReference>
<evidence type="ECO:0000313" key="5">
    <source>
        <dbReference type="Proteomes" id="UP000007374"/>
    </source>
</evidence>
<organism evidence="4 5">
    <name type="scientific">Nitratireductor indicus C115</name>
    <dbReference type="NCBI Taxonomy" id="1231190"/>
    <lineage>
        <taxon>Bacteria</taxon>
        <taxon>Pseudomonadati</taxon>
        <taxon>Pseudomonadota</taxon>
        <taxon>Alphaproteobacteria</taxon>
        <taxon>Hyphomicrobiales</taxon>
        <taxon>Phyllobacteriaceae</taxon>
        <taxon>Nitratireductor</taxon>
    </lineage>
</organism>
<comment type="similarity">
    <text evidence="1">Belongs to the glycosyltransferase group 1 family. Glycosyltransferase 4 subfamily.</text>
</comment>
<keyword evidence="2" id="KW-0328">Glycosyltransferase</keyword>
<evidence type="ECO:0000256" key="1">
    <source>
        <dbReference type="ARBA" id="ARBA00009481"/>
    </source>
</evidence>
<dbReference type="PATRIC" id="fig|1231190.3.peg.1232"/>
<dbReference type="SUPFAM" id="SSF53756">
    <property type="entry name" value="UDP-Glycosyltransferase/glycogen phosphorylase"/>
    <property type="match status" value="1"/>
</dbReference>
<dbReference type="STRING" id="721133.SAMN05216176_101131"/>
<protein>
    <submittedName>
        <fullName evidence="4">Group 1 glycosyl transferase</fullName>
    </submittedName>
</protein>
<comment type="caution">
    <text evidence="4">The sequence shown here is derived from an EMBL/GenBank/DDBJ whole genome shotgun (WGS) entry which is preliminary data.</text>
</comment>
<reference evidence="4 5" key="1">
    <citation type="journal article" date="2012" name="J. Bacteriol.">
        <title>Genome Sequence of Nitratireductor indicus Type Strain C115.</title>
        <authorList>
            <person name="Lai Q."/>
            <person name="Li G."/>
            <person name="Yu Z."/>
            <person name="Shao Z."/>
        </authorList>
    </citation>
    <scope>NUCLEOTIDE SEQUENCE [LARGE SCALE GENOMIC DNA]</scope>
    <source>
        <strain evidence="4 5">C115</strain>
    </source>
</reference>
<evidence type="ECO:0000313" key="4">
    <source>
        <dbReference type="EMBL" id="EKF43533.1"/>
    </source>
</evidence>
<accession>K2N7T6</accession>
<dbReference type="AlphaFoldDB" id="K2N7T6"/>
<dbReference type="eggNOG" id="COG0438">
    <property type="taxonomic scope" value="Bacteria"/>
</dbReference>
<sequence>MPAGTQQGIEPPRPVRDVEVIAPNFKRRLSGVTSTIVQLVPEQAQTLGIATFGPGLPETLPKIRWWQLPALFRRPGGRRFRIWHARRNTEMLAGIILRDVLRMPMKLVFTSAAQRHHTAYTRWLIGRMDAVIATSGRSGSFLEVPHMVVRHGIDTQRFHPPQSDDDEWPASGLPGHYGIGCFGRIRHQKGTDLFVDAMIALLPRYPGWTAMIFGRVTAENKAFADALKERIEAAGLSERIRFAGEVPDILPWFRRVLLCVAPSRNEGFGLTPLEAMASRTAVVASDAGAYAELIVQGETGAVVPAGDGTALEQAIAPYLADPAATLRQAEAGVEHVRRNFALAREADGVRAVYEGLWSKS</sequence>
<evidence type="ECO:0000256" key="2">
    <source>
        <dbReference type="ARBA" id="ARBA00022676"/>
    </source>
</evidence>
<dbReference type="Proteomes" id="UP000007374">
    <property type="component" value="Unassembled WGS sequence"/>
</dbReference>
<dbReference type="Gene3D" id="3.40.50.2000">
    <property type="entry name" value="Glycogen Phosphorylase B"/>
    <property type="match status" value="1"/>
</dbReference>
<dbReference type="PANTHER" id="PTHR12526">
    <property type="entry name" value="GLYCOSYLTRANSFERASE"/>
    <property type="match status" value="1"/>
</dbReference>
<dbReference type="OrthoDB" id="5490290at2"/>
<evidence type="ECO:0000256" key="3">
    <source>
        <dbReference type="ARBA" id="ARBA00022679"/>
    </source>
</evidence>
<proteinExistence type="inferred from homology"/>